<sequence>MLHKDLEDVLRDWQKKLVRYERELCINASLTQKIEYEERIKECQEEIKRLRQEISKISELEISIPIISHLTPQLLGKNYLEDIHPPISEPVSQQKSQPTPVSSPQYKSDKVAPFPQEEVNYAPLRDLLAAENWKEADQETMKIMLEIADREESGWLQKKDIQKFSDETLNTINKLWIHHSKGQFGFSVQAKIWLECKGEPGKFNYTTYEKKFCVCTNWCVNGNWLKRYDNFKFSLDANKGHLPSLSFPDINNQEISWKTWKETFEYLLPRLFTCL</sequence>
<dbReference type="InterPro" id="IPR008629">
    <property type="entry name" value="GUN4-like"/>
</dbReference>
<dbReference type="AlphaFoldDB" id="A0A8J7C891"/>
<feature type="compositionally biased region" description="Polar residues" evidence="2">
    <location>
        <begin position="90"/>
        <end position="106"/>
    </location>
</feature>
<feature type="coiled-coil region" evidence="1">
    <location>
        <begin position="3"/>
        <end position="60"/>
    </location>
</feature>
<evidence type="ECO:0000256" key="1">
    <source>
        <dbReference type="SAM" id="Coils"/>
    </source>
</evidence>
<dbReference type="GO" id="GO:0046906">
    <property type="term" value="F:tetrapyrrole binding"/>
    <property type="evidence" value="ECO:0007669"/>
    <property type="project" value="TreeGrafter"/>
</dbReference>
<dbReference type="InterPro" id="IPR037215">
    <property type="entry name" value="GUN4-like_sf"/>
</dbReference>
<proteinExistence type="predicted"/>
<keyword evidence="1" id="KW-0175">Coiled coil</keyword>
<name>A0A8J7C891_9CYAN</name>
<feature type="region of interest" description="Disordered" evidence="2">
    <location>
        <begin position="86"/>
        <end position="109"/>
    </location>
</feature>
<comment type="caution">
    <text evidence="4">The sequence shown here is derived from an EMBL/GenBank/DDBJ whole genome shotgun (WGS) entry which is preliminary data.</text>
</comment>
<dbReference type="Pfam" id="PF05419">
    <property type="entry name" value="GUN4"/>
    <property type="match status" value="1"/>
</dbReference>
<dbReference type="PANTHER" id="PTHR34800">
    <property type="entry name" value="TETRAPYRROLE-BINDING PROTEIN, CHLOROPLASTIC"/>
    <property type="match status" value="1"/>
</dbReference>
<evidence type="ECO:0000313" key="4">
    <source>
        <dbReference type="EMBL" id="MBD2774301.1"/>
    </source>
</evidence>
<dbReference type="SUPFAM" id="SSF140869">
    <property type="entry name" value="GUN4-like"/>
    <property type="match status" value="1"/>
</dbReference>
<protein>
    <submittedName>
        <fullName evidence="4">GUN4 domain-containing protein</fullName>
    </submittedName>
</protein>
<feature type="domain" description="GUN4-like" evidence="3">
    <location>
        <begin position="116"/>
        <end position="245"/>
    </location>
</feature>
<accession>A0A8J7C891</accession>
<dbReference type="PANTHER" id="PTHR34800:SF1">
    <property type="entry name" value="TETRAPYRROLE-BINDING PROTEIN, CHLOROPLASTIC"/>
    <property type="match status" value="1"/>
</dbReference>
<dbReference type="Proteomes" id="UP000629098">
    <property type="component" value="Unassembled WGS sequence"/>
</dbReference>
<evidence type="ECO:0000259" key="3">
    <source>
        <dbReference type="Pfam" id="PF05419"/>
    </source>
</evidence>
<dbReference type="CDD" id="cd16383">
    <property type="entry name" value="GUN4"/>
    <property type="match status" value="1"/>
</dbReference>
<gene>
    <name evidence="4" type="ORF">ICL16_20045</name>
</gene>
<dbReference type="Gene3D" id="1.25.40.620">
    <property type="match status" value="1"/>
</dbReference>
<dbReference type="RefSeq" id="WP_190831124.1">
    <property type="nucleotide sequence ID" value="NZ_CAWPPI010000068.1"/>
</dbReference>
<dbReference type="GO" id="GO:0030288">
    <property type="term" value="C:outer membrane-bounded periplasmic space"/>
    <property type="evidence" value="ECO:0007669"/>
    <property type="project" value="TreeGrafter"/>
</dbReference>
<evidence type="ECO:0000313" key="5">
    <source>
        <dbReference type="Proteomes" id="UP000629098"/>
    </source>
</evidence>
<reference evidence="4" key="1">
    <citation type="submission" date="2020-09" db="EMBL/GenBank/DDBJ databases">
        <title>Iningainema tapete sp. nov. (Scytonemataceae, Cyanobacteria) from greenhouses in central Florida (USA) produces two types of nodularin with biosynthetic potential for microcystin-LR and anabaenopeptins.</title>
        <authorList>
            <person name="Berthold D.E."/>
            <person name="Lefler F.W."/>
            <person name="Huang I.-S."/>
            <person name="Abdulla H."/>
            <person name="Zimba P.V."/>
            <person name="Laughinghouse H.D. IV."/>
        </authorList>
    </citation>
    <scope>NUCLEOTIDE SEQUENCE</scope>
    <source>
        <strain evidence="4">BLCCT55</strain>
    </source>
</reference>
<evidence type="ECO:0000256" key="2">
    <source>
        <dbReference type="SAM" id="MobiDB-lite"/>
    </source>
</evidence>
<keyword evidence="5" id="KW-1185">Reference proteome</keyword>
<dbReference type="EMBL" id="JACXAE010000068">
    <property type="protein sequence ID" value="MBD2774301.1"/>
    <property type="molecule type" value="Genomic_DNA"/>
</dbReference>
<dbReference type="Gene3D" id="1.10.10.1770">
    <property type="entry name" value="Gun4-like"/>
    <property type="match status" value="1"/>
</dbReference>
<organism evidence="4 5">
    <name type="scientific">Iningainema tapete BLCC-T55</name>
    <dbReference type="NCBI Taxonomy" id="2748662"/>
    <lineage>
        <taxon>Bacteria</taxon>
        <taxon>Bacillati</taxon>
        <taxon>Cyanobacteriota</taxon>
        <taxon>Cyanophyceae</taxon>
        <taxon>Nostocales</taxon>
        <taxon>Scytonemataceae</taxon>
        <taxon>Iningainema tapete</taxon>
    </lineage>
</organism>